<evidence type="ECO:0000259" key="1">
    <source>
        <dbReference type="Pfam" id="PF11258"/>
    </source>
</evidence>
<dbReference type="InterPro" id="IPR021416">
    <property type="entry name" value="DUF3048_N"/>
</dbReference>
<organism evidence="3 4">
    <name type="scientific">Cryobacterium melibiosiphilum</name>
    <dbReference type="NCBI Taxonomy" id="995039"/>
    <lineage>
        <taxon>Bacteria</taxon>
        <taxon>Bacillati</taxon>
        <taxon>Actinomycetota</taxon>
        <taxon>Actinomycetes</taxon>
        <taxon>Micrococcales</taxon>
        <taxon>Microbacteriaceae</taxon>
        <taxon>Cryobacterium</taxon>
    </lineage>
</organism>
<dbReference type="InterPro" id="IPR035328">
    <property type="entry name" value="DUF3048_C"/>
</dbReference>
<dbReference type="Pfam" id="PF17479">
    <property type="entry name" value="DUF3048_C"/>
    <property type="match status" value="1"/>
</dbReference>
<reference evidence="3 4" key="1">
    <citation type="submission" date="2018-09" db="EMBL/GenBank/DDBJ databases">
        <title>Novel species of Cryobacterium.</title>
        <authorList>
            <person name="Liu Q."/>
            <person name="Xin Y.-H."/>
        </authorList>
    </citation>
    <scope>NUCLEOTIDE SEQUENCE [LARGE SCALE GENOMIC DNA]</scope>
    <source>
        <strain evidence="3 4">Hh39</strain>
    </source>
</reference>
<dbReference type="EMBL" id="QZVS01000094">
    <property type="protein sequence ID" value="RJT86173.1"/>
    <property type="molecule type" value="Genomic_DNA"/>
</dbReference>
<evidence type="ECO:0000313" key="3">
    <source>
        <dbReference type="EMBL" id="RJT86173.1"/>
    </source>
</evidence>
<accession>A0A3A5MC28</accession>
<dbReference type="SUPFAM" id="SSF159774">
    <property type="entry name" value="YerB-like"/>
    <property type="match status" value="1"/>
</dbReference>
<dbReference type="Pfam" id="PF11258">
    <property type="entry name" value="DUF3048"/>
    <property type="match status" value="1"/>
</dbReference>
<dbReference type="Gene3D" id="3.50.90.10">
    <property type="entry name" value="YerB-like"/>
    <property type="match status" value="1"/>
</dbReference>
<evidence type="ECO:0000259" key="2">
    <source>
        <dbReference type="Pfam" id="PF17479"/>
    </source>
</evidence>
<evidence type="ECO:0000313" key="4">
    <source>
        <dbReference type="Proteomes" id="UP000272015"/>
    </source>
</evidence>
<dbReference type="InterPro" id="IPR023158">
    <property type="entry name" value="YerB-like_sf"/>
</dbReference>
<feature type="domain" description="DUF3048" evidence="2">
    <location>
        <begin position="214"/>
        <end position="322"/>
    </location>
</feature>
<sequence>MAAVVPAVLLSGCTGADPVPTGSPTSSSSTWESTYVAPAATKLSALRGVTVPADSLMNPALSAKIDNHEAARPQIGLERADIVFEELVEGGLTRYLGVWQSDIPDTLGPVRSIRPMDPDIMTPFGGIAAYSGGQQQFLDMMQATPLLSVIFDYDTTGLFSRSSDRSAPHNVILQSARVISEHSDLAPPAQQFAYAPTVAASSAVIDGTPISAINARFSNSRFPSWAWNAEAQSYLRSQEGSADFDSNGTQLRSTNVVVMRVDIDDTFGAVPKTTMVGSGDASVSTGGKAIHATWSKASQADSVRLIDDKGVTIRLAPGNTWIELVPNGRGSFELVP</sequence>
<feature type="domain" description="DUF3048" evidence="1">
    <location>
        <begin position="57"/>
        <end position="178"/>
    </location>
</feature>
<dbReference type="AlphaFoldDB" id="A0A3A5MC28"/>
<protein>
    <submittedName>
        <fullName evidence="3">DUF3048 domain-containing protein</fullName>
    </submittedName>
</protein>
<gene>
    <name evidence="3" type="ORF">D6T64_18060</name>
</gene>
<keyword evidence="4" id="KW-1185">Reference proteome</keyword>
<comment type="caution">
    <text evidence="3">The sequence shown here is derived from an EMBL/GenBank/DDBJ whole genome shotgun (WGS) entry which is preliminary data.</text>
</comment>
<proteinExistence type="predicted"/>
<dbReference type="Proteomes" id="UP000272015">
    <property type="component" value="Unassembled WGS sequence"/>
</dbReference>
<name>A0A3A5MC28_9MICO</name>